<reference evidence="1 2" key="1">
    <citation type="submission" date="2021-01" db="EMBL/GenBank/DDBJ databases">
        <title>Whole genome shotgun sequence of Actinoplanes palleronii NBRC 14916.</title>
        <authorList>
            <person name="Komaki H."/>
            <person name="Tamura T."/>
        </authorList>
    </citation>
    <scope>NUCLEOTIDE SEQUENCE [LARGE SCALE GENOMIC DNA]</scope>
    <source>
        <strain evidence="1 2">NBRC 14916</strain>
    </source>
</reference>
<dbReference type="RefSeq" id="WP_203825699.1">
    <property type="nucleotide sequence ID" value="NZ_BAAATY010000014.1"/>
</dbReference>
<proteinExistence type="predicted"/>
<organism evidence="1 2">
    <name type="scientific">Actinoplanes palleronii</name>
    <dbReference type="NCBI Taxonomy" id="113570"/>
    <lineage>
        <taxon>Bacteria</taxon>
        <taxon>Bacillati</taxon>
        <taxon>Actinomycetota</taxon>
        <taxon>Actinomycetes</taxon>
        <taxon>Micromonosporales</taxon>
        <taxon>Micromonosporaceae</taxon>
        <taxon>Actinoplanes</taxon>
    </lineage>
</organism>
<accession>A0ABQ4B907</accession>
<evidence type="ECO:0000313" key="1">
    <source>
        <dbReference type="EMBL" id="GIE67171.1"/>
    </source>
</evidence>
<gene>
    <name evidence="1" type="ORF">Apa02nite_032790</name>
</gene>
<keyword evidence="2" id="KW-1185">Reference proteome</keyword>
<name>A0ABQ4B907_9ACTN</name>
<dbReference type="EMBL" id="BOMS01000045">
    <property type="protein sequence ID" value="GIE67171.1"/>
    <property type="molecule type" value="Genomic_DNA"/>
</dbReference>
<protein>
    <submittedName>
        <fullName evidence="1">Uncharacterized protein</fullName>
    </submittedName>
</protein>
<comment type="caution">
    <text evidence="1">The sequence shown here is derived from an EMBL/GenBank/DDBJ whole genome shotgun (WGS) entry which is preliminary data.</text>
</comment>
<dbReference type="Proteomes" id="UP000624709">
    <property type="component" value="Unassembled WGS sequence"/>
</dbReference>
<sequence length="195" mass="21260">MSFGTYARRVRDPALPYGRRVSALAGCVQHYQPVGFKATFVHLEQVAGPFRHDEAALLRAVDLLSASRERWLAEVRAYATRRSTAKRLGHRTPSASGRFPMKPAHWYGDSRAAALTALGYLLRLRAKGRPIRGADADPEVVRLAATCLAGGGHLDAAGRQEQRRLQLRFAGPGAEIGSRWVLRLIAEASRPGPAG</sequence>
<evidence type="ECO:0000313" key="2">
    <source>
        <dbReference type="Proteomes" id="UP000624709"/>
    </source>
</evidence>